<dbReference type="RefSeq" id="WP_220167726.1">
    <property type="nucleotide sequence ID" value="NZ_JAIBOA010000011.1"/>
</dbReference>
<protein>
    <submittedName>
        <fullName evidence="1">Uncharacterized protein</fullName>
    </submittedName>
</protein>
<dbReference type="Proteomes" id="UP000774570">
    <property type="component" value="Unassembled WGS sequence"/>
</dbReference>
<proteinExistence type="predicted"/>
<organism evidence="1 2">
    <name type="scientific">Actinomadura parmotrematis</name>
    <dbReference type="NCBI Taxonomy" id="2864039"/>
    <lineage>
        <taxon>Bacteria</taxon>
        <taxon>Bacillati</taxon>
        <taxon>Actinomycetota</taxon>
        <taxon>Actinomycetes</taxon>
        <taxon>Streptosporangiales</taxon>
        <taxon>Thermomonosporaceae</taxon>
        <taxon>Actinomadura</taxon>
    </lineage>
</organism>
<comment type="caution">
    <text evidence="1">The sequence shown here is derived from an EMBL/GenBank/DDBJ whole genome shotgun (WGS) entry which is preliminary data.</text>
</comment>
<gene>
    <name evidence="1" type="ORF">K1Y72_19170</name>
</gene>
<reference evidence="1 2" key="1">
    <citation type="submission" date="2021-07" db="EMBL/GenBank/DDBJ databases">
        <title>Actinomadura sp. PM05-2 isolated from lichen.</title>
        <authorList>
            <person name="Somphong A."/>
            <person name="Phongsopitanun W."/>
            <person name="Tanasupawat S."/>
            <person name="Peongsungnone V."/>
        </authorList>
    </citation>
    <scope>NUCLEOTIDE SEQUENCE [LARGE SCALE GENOMIC DNA]</scope>
    <source>
        <strain evidence="1 2">PM05-2</strain>
    </source>
</reference>
<keyword evidence="2" id="KW-1185">Reference proteome</keyword>
<evidence type="ECO:0000313" key="1">
    <source>
        <dbReference type="EMBL" id="MBW8484512.1"/>
    </source>
</evidence>
<evidence type="ECO:0000313" key="2">
    <source>
        <dbReference type="Proteomes" id="UP000774570"/>
    </source>
</evidence>
<name>A0ABS7FY44_9ACTN</name>
<dbReference type="EMBL" id="JAIBOA010000011">
    <property type="protein sequence ID" value="MBW8484512.1"/>
    <property type="molecule type" value="Genomic_DNA"/>
</dbReference>
<sequence length="168" mass="18079">MTAVDELRDAYFGAVLHRRDGDRDEWRAELPLGRGRIAVTLTSAAGPPAGDPAGRLAAARGPVRRILAREPEIRRAAAAALLPAARDWTEAAAGRRALHLPKIVSDAADIERRIVPAGLLLEPSPGLGGRRTARLSYRDDGIFRNQTIYAGIEVGEDGSVEFTEAYFG</sequence>
<accession>A0ABS7FY44</accession>